<evidence type="ECO:0000256" key="2">
    <source>
        <dbReference type="ARBA" id="ARBA00010944"/>
    </source>
</evidence>
<comment type="function">
    <text evidence="6">Catalyzes the reduction of dTDP-6-deoxy-L-lyxo-4-hexulose to yield dTDP-L-rhamnose.</text>
</comment>
<dbReference type="Proteomes" id="UP000503840">
    <property type="component" value="Unassembled WGS sequence"/>
</dbReference>
<evidence type="ECO:0000256" key="6">
    <source>
        <dbReference type="RuleBase" id="RU364082"/>
    </source>
</evidence>
<keyword evidence="6" id="KW-0521">NADP</keyword>
<dbReference type="RefSeq" id="WP_174406660.1">
    <property type="nucleotide sequence ID" value="NZ_BLVO01000016.1"/>
</dbReference>
<dbReference type="GO" id="GO:0005829">
    <property type="term" value="C:cytosol"/>
    <property type="evidence" value="ECO:0007669"/>
    <property type="project" value="TreeGrafter"/>
</dbReference>
<dbReference type="Pfam" id="PF04321">
    <property type="entry name" value="RmlD_sub_bind"/>
    <property type="match status" value="1"/>
</dbReference>
<dbReference type="CDD" id="cd05254">
    <property type="entry name" value="dTDP_HR_like_SDR_e"/>
    <property type="match status" value="1"/>
</dbReference>
<dbReference type="InterPro" id="IPR029903">
    <property type="entry name" value="RmlD-like-bd"/>
</dbReference>
<evidence type="ECO:0000256" key="1">
    <source>
        <dbReference type="ARBA" id="ARBA00004781"/>
    </source>
</evidence>
<comment type="caution">
    <text evidence="8">The sequence shown here is derived from an EMBL/GenBank/DDBJ whole genome shotgun (WGS) entry which is preliminary data.</text>
</comment>
<dbReference type="EC" id="1.1.1.133" evidence="3 6"/>
<organism evidence="8 9">
    <name type="scientific">Desulfovibrio subterraneus</name>
    <dbReference type="NCBI Taxonomy" id="2718620"/>
    <lineage>
        <taxon>Bacteria</taxon>
        <taxon>Pseudomonadati</taxon>
        <taxon>Thermodesulfobacteriota</taxon>
        <taxon>Desulfovibrionia</taxon>
        <taxon>Desulfovibrionales</taxon>
        <taxon>Desulfovibrionaceae</taxon>
        <taxon>Desulfovibrio</taxon>
    </lineage>
</organism>
<dbReference type="GO" id="GO:0008831">
    <property type="term" value="F:dTDP-4-dehydrorhamnose reductase activity"/>
    <property type="evidence" value="ECO:0007669"/>
    <property type="project" value="UniProtKB-EC"/>
</dbReference>
<feature type="domain" description="RmlD-like substrate binding" evidence="7">
    <location>
        <begin position="6"/>
        <end position="285"/>
    </location>
</feature>
<comment type="pathway">
    <text evidence="1 6">Carbohydrate biosynthesis; dTDP-L-rhamnose biosynthesis.</text>
</comment>
<name>A0A7J0BMM3_9BACT</name>
<reference evidence="8 9" key="1">
    <citation type="submission" date="2020-05" db="EMBL/GenBank/DDBJ databases">
        <title>Draft genome sequence of Desulfovibrio sp. strain HN2T.</title>
        <authorList>
            <person name="Ueno A."/>
            <person name="Tamazawa S."/>
            <person name="Tamamura S."/>
            <person name="Murakami T."/>
            <person name="Kiyama T."/>
            <person name="Inomata H."/>
            <person name="Amano Y."/>
            <person name="Miyakawa K."/>
            <person name="Tamaki H."/>
            <person name="Naganuma T."/>
            <person name="Kaneko K."/>
        </authorList>
    </citation>
    <scope>NUCLEOTIDE SEQUENCE [LARGE SCALE GENOMIC DNA]</scope>
    <source>
        <strain evidence="8 9">HN2</strain>
    </source>
</reference>
<dbReference type="UniPathway" id="UPA00124"/>
<evidence type="ECO:0000259" key="7">
    <source>
        <dbReference type="Pfam" id="PF04321"/>
    </source>
</evidence>
<dbReference type="PANTHER" id="PTHR10491:SF4">
    <property type="entry name" value="METHIONINE ADENOSYLTRANSFERASE 2 SUBUNIT BETA"/>
    <property type="match status" value="1"/>
</dbReference>
<dbReference type="GO" id="GO:0019305">
    <property type="term" value="P:dTDP-rhamnose biosynthetic process"/>
    <property type="evidence" value="ECO:0007669"/>
    <property type="project" value="UniProtKB-UniPathway"/>
</dbReference>
<comment type="catalytic activity">
    <reaction evidence="5">
        <text>dTDP-beta-L-rhamnose + NADP(+) = dTDP-4-dehydro-beta-L-rhamnose + NADPH + H(+)</text>
        <dbReference type="Rhea" id="RHEA:21796"/>
        <dbReference type="ChEBI" id="CHEBI:15378"/>
        <dbReference type="ChEBI" id="CHEBI:57510"/>
        <dbReference type="ChEBI" id="CHEBI:57783"/>
        <dbReference type="ChEBI" id="CHEBI:58349"/>
        <dbReference type="ChEBI" id="CHEBI:62830"/>
        <dbReference type="EC" id="1.1.1.133"/>
    </reaction>
</comment>
<evidence type="ECO:0000256" key="4">
    <source>
        <dbReference type="ARBA" id="ARBA00017099"/>
    </source>
</evidence>
<sequence>MQEKSLLITGGNGMLAGRLAINFAEAGWGVHPVGHSEMDITNEQEVFECVRAIRPTAVINTAALLVEACEADPKEAFRVNAWGVRNLARACDRLGTQLVQISTSGLFGDEVRPYDEFAPVVNKTRYAASKHAGENYARELCEKHIILRLGWLYGGGLDGRKDFVTARLAEAQSAAVLASAADKFGCPTNADDVARTMLALLNEQIYGLFHCANTADEPCSRADYVAAICEFAGLQTTVERTDSSGFPRAANVPDCEWLVSYTLEYGGFTPMPHWRESLQRYMGQLDR</sequence>
<dbReference type="SUPFAM" id="SSF51735">
    <property type="entry name" value="NAD(P)-binding Rossmann-fold domains"/>
    <property type="match status" value="1"/>
</dbReference>
<accession>A0A7J0BMM3</accession>
<keyword evidence="6" id="KW-0560">Oxidoreductase</keyword>
<gene>
    <name evidence="8" type="primary">spsK</name>
    <name evidence="8" type="ORF">DSM101010T_33880</name>
</gene>
<dbReference type="InterPro" id="IPR005913">
    <property type="entry name" value="dTDP_dehydrorham_reduct"/>
</dbReference>
<dbReference type="AlphaFoldDB" id="A0A7J0BMM3"/>
<evidence type="ECO:0000313" key="8">
    <source>
        <dbReference type="EMBL" id="GFM35023.1"/>
    </source>
</evidence>
<dbReference type="PANTHER" id="PTHR10491">
    <property type="entry name" value="DTDP-4-DEHYDRORHAMNOSE REDUCTASE"/>
    <property type="match status" value="1"/>
</dbReference>
<dbReference type="InterPro" id="IPR036291">
    <property type="entry name" value="NAD(P)-bd_dom_sf"/>
</dbReference>
<dbReference type="Gene3D" id="3.40.50.720">
    <property type="entry name" value="NAD(P)-binding Rossmann-like Domain"/>
    <property type="match status" value="1"/>
</dbReference>
<evidence type="ECO:0000256" key="3">
    <source>
        <dbReference type="ARBA" id="ARBA00012929"/>
    </source>
</evidence>
<evidence type="ECO:0000256" key="5">
    <source>
        <dbReference type="ARBA" id="ARBA00048200"/>
    </source>
</evidence>
<dbReference type="Gene3D" id="3.90.25.10">
    <property type="entry name" value="UDP-galactose 4-epimerase, domain 1"/>
    <property type="match status" value="1"/>
</dbReference>
<dbReference type="EMBL" id="BLVO01000016">
    <property type="protein sequence ID" value="GFM35023.1"/>
    <property type="molecule type" value="Genomic_DNA"/>
</dbReference>
<evidence type="ECO:0000313" key="9">
    <source>
        <dbReference type="Proteomes" id="UP000503840"/>
    </source>
</evidence>
<proteinExistence type="inferred from homology"/>
<protein>
    <recommendedName>
        <fullName evidence="4 6">dTDP-4-dehydrorhamnose reductase</fullName>
        <ecNumber evidence="3 6">1.1.1.133</ecNumber>
    </recommendedName>
</protein>
<keyword evidence="9" id="KW-1185">Reference proteome</keyword>
<comment type="similarity">
    <text evidence="2 6">Belongs to the dTDP-4-dehydrorhamnose reductase family.</text>
</comment>